<evidence type="ECO:0000313" key="1">
    <source>
        <dbReference type="EMBL" id="CAA9361203.1"/>
    </source>
</evidence>
<reference evidence="1" key="1">
    <citation type="submission" date="2020-02" db="EMBL/GenBank/DDBJ databases">
        <authorList>
            <person name="Meier V. D."/>
        </authorList>
    </citation>
    <scope>NUCLEOTIDE SEQUENCE</scope>
    <source>
        <strain evidence="1">AVDCRST_MAG34</strain>
    </source>
</reference>
<proteinExistence type="predicted"/>
<accession>A0A6J4MPW4</accession>
<gene>
    <name evidence="1" type="ORF">AVDCRST_MAG34-2481</name>
</gene>
<dbReference type="AlphaFoldDB" id="A0A6J4MPW4"/>
<sequence>MSEPVDRQSAAEQAAELVWREEMALAERRGAARVRQRVRGIPPERRRLLREGNRVVELVELEAVEEAFDAE</sequence>
<dbReference type="EMBL" id="CADCUI010000066">
    <property type="protein sequence ID" value="CAA9361203.1"/>
    <property type="molecule type" value="Genomic_DNA"/>
</dbReference>
<protein>
    <submittedName>
        <fullName evidence="1">Uncharacterized protein</fullName>
    </submittedName>
</protein>
<organism evidence="1">
    <name type="scientific">uncultured Nocardioidaceae bacterium</name>
    <dbReference type="NCBI Taxonomy" id="253824"/>
    <lineage>
        <taxon>Bacteria</taxon>
        <taxon>Bacillati</taxon>
        <taxon>Actinomycetota</taxon>
        <taxon>Actinomycetes</taxon>
        <taxon>Propionibacteriales</taxon>
        <taxon>Nocardioidaceae</taxon>
        <taxon>environmental samples</taxon>
    </lineage>
</organism>
<name>A0A6J4MPW4_9ACTN</name>